<dbReference type="GO" id="GO:0051782">
    <property type="term" value="P:negative regulation of cell division"/>
    <property type="evidence" value="ECO:0007669"/>
    <property type="project" value="TreeGrafter"/>
</dbReference>
<evidence type="ECO:0000313" key="3">
    <source>
        <dbReference type="EMBL" id="CAB4532895.1"/>
    </source>
</evidence>
<gene>
    <name evidence="3" type="ORF">UFOPK1358_00526</name>
    <name evidence="4" type="ORF">UFOPK2766_01939</name>
    <name evidence="5" type="ORF">UFOPK3519_01376</name>
</gene>
<evidence type="ECO:0000313" key="5">
    <source>
        <dbReference type="EMBL" id="CAB4910425.1"/>
    </source>
</evidence>
<dbReference type="EMBL" id="CAEZSF010000033">
    <property type="protein sequence ID" value="CAB4532895.1"/>
    <property type="molecule type" value="Genomic_DNA"/>
</dbReference>
<feature type="region of interest" description="Disordered" evidence="1">
    <location>
        <begin position="171"/>
        <end position="204"/>
    </location>
</feature>
<protein>
    <submittedName>
        <fullName evidence="3">Unannotated protein</fullName>
    </submittedName>
</protein>
<organism evidence="3">
    <name type="scientific">freshwater metagenome</name>
    <dbReference type="NCBI Taxonomy" id="449393"/>
    <lineage>
        <taxon>unclassified sequences</taxon>
        <taxon>metagenomes</taxon>
        <taxon>ecological metagenomes</taxon>
    </lineage>
</organism>
<dbReference type="GO" id="GO:0009898">
    <property type="term" value="C:cytoplasmic side of plasma membrane"/>
    <property type="evidence" value="ECO:0007669"/>
    <property type="project" value="TreeGrafter"/>
</dbReference>
<dbReference type="Gene3D" id="3.40.50.2300">
    <property type="match status" value="1"/>
</dbReference>
<sequence>MPSSHYEERTESVLDAGVPAAVAQPAVVPAPSVSPDSQGAPAHAIQVSVAIVEPDAPTRDRLVGLLSAGVTPFSSIEELAARLTGTVPVVVVLGPSCANEDTLEIAERVMAQYPILEMILMVEELSTSMLQHALRAGVRDVLALSGAPSALPQAVQRLAVLLDQMQRQAQQAHGASQTATSTVGAMGGEGAVPTAPAGSDGPQAPLEAVNGQVLTVFSTKGGSGKSVIATALATALAERSEKPVCLVDADLQFGDVAVMLKLIPRHTIVDAVAALDRLDAPLLDSFLVTHEESGLKVLPAPLEPAFADQVGAAEMVAIIDLLRSFCSYVVVDTPSYFNDVVLGLVEASDKVLLVSGLDIPNVKNVKIGLQTLRLLNTPMEKLLLILNRANSKVKLDVGEVERTLQMKADVLIPSDVVVPQSVNKGEPVVTFAPKSSVSKAIFSLAEMFLPQEAHKKRFRGRSE</sequence>
<dbReference type="PANTHER" id="PTHR43384:SF13">
    <property type="entry name" value="SLR0110 PROTEIN"/>
    <property type="match status" value="1"/>
</dbReference>
<dbReference type="EMBL" id="CAEZYU010000114">
    <property type="protein sequence ID" value="CAB4756364.1"/>
    <property type="molecule type" value="Genomic_DNA"/>
</dbReference>
<dbReference type="InterPro" id="IPR011006">
    <property type="entry name" value="CheY-like_superfamily"/>
</dbReference>
<dbReference type="InterPro" id="IPR002586">
    <property type="entry name" value="CobQ/CobB/MinD/ParA_Nub-bd_dom"/>
</dbReference>
<reference evidence="3" key="1">
    <citation type="submission" date="2020-05" db="EMBL/GenBank/DDBJ databases">
        <authorList>
            <person name="Chiriac C."/>
            <person name="Salcher M."/>
            <person name="Ghai R."/>
            <person name="Kavagutti S V."/>
        </authorList>
    </citation>
    <scope>NUCLEOTIDE SEQUENCE</scope>
</reference>
<dbReference type="GO" id="GO:0005829">
    <property type="term" value="C:cytosol"/>
    <property type="evidence" value="ECO:0007669"/>
    <property type="project" value="TreeGrafter"/>
</dbReference>
<proteinExistence type="predicted"/>
<name>A0A6J6B225_9ZZZZ</name>
<evidence type="ECO:0000259" key="2">
    <source>
        <dbReference type="Pfam" id="PF01656"/>
    </source>
</evidence>
<dbReference type="GO" id="GO:0005524">
    <property type="term" value="F:ATP binding"/>
    <property type="evidence" value="ECO:0007669"/>
    <property type="project" value="TreeGrafter"/>
</dbReference>
<dbReference type="PANTHER" id="PTHR43384">
    <property type="entry name" value="SEPTUM SITE-DETERMINING PROTEIN MIND HOMOLOG, CHLOROPLASTIC-RELATED"/>
    <property type="match status" value="1"/>
</dbReference>
<accession>A0A6J6B225</accession>
<dbReference type="Pfam" id="PF01656">
    <property type="entry name" value="CbiA"/>
    <property type="match status" value="1"/>
</dbReference>
<evidence type="ECO:0000313" key="4">
    <source>
        <dbReference type="EMBL" id="CAB4756364.1"/>
    </source>
</evidence>
<dbReference type="InterPro" id="IPR027417">
    <property type="entry name" value="P-loop_NTPase"/>
</dbReference>
<dbReference type="Gene3D" id="3.40.50.300">
    <property type="entry name" value="P-loop containing nucleotide triphosphate hydrolases"/>
    <property type="match status" value="1"/>
</dbReference>
<dbReference type="SUPFAM" id="SSF52540">
    <property type="entry name" value="P-loop containing nucleoside triphosphate hydrolases"/>
    <property type="match status" value="1"/>
</dbReference>
<feature type="domain" description="CobQ/CobB/MinD/ParA nucleotide binding" evidence="2">
    <location>
        <begin position="215"/>
        <end position="428"/>
    </location>
</feature>
<dbReference type="AlphaFoldDB" id="A0A6J6B225"/>
<dbReference type="GO" id="GO:0016887">
    <property type="term" value="F:ATP hydrolysis activity"/>
    <property type="evidence" value="ECO:0007669"/>
    <property type="project" value="TreeGrafter"/>
</dbReference>
<dbReference type="EMBL" id="CAFBMG010000126">
    <property type="protein sequence ID" value="CAB4910425.1"/>
    <property type="molecule type" value="Genomic_DNA"/>
</dbReference>
<feature type="compositionally biased region" description="Polar residues" evidence="1">
    <location>
        <begin position="171"/>
        <end position="183"/>
    </location>
</feature>
<evidence type="ECO:0000256" key="1">
    <source>
        <dbReference type="SAM" id="MobiDB-lite"/>
    </source>
</evidence>
<dbReference type="SUPFAM" id="SSF52172">
    <property type="entry name" value="CheY-like"/>
    <property type="match status" value="1"/>
</dbReference>
<dbReference type="InterPro" id="IPR050625">
    <property type="entry name" value="ParA/MinD_ATPase"/>
</dbReference>